<protein>
    <submittedName>
        <fullName evidence="2">UPF0058 family protein</fullName>
    </submittedName>
</protein>
<proteinExistence type="predicted"/>
<reference evidence="2 3" key="1">
    <citation type="journal article" date="2019" name="Int. J. Syst. Evol. Microbiol.">
        <title>The Global Catalogue of Microorganisms (GCM) 10K type strain sequencing project: providing services to taxonomists for standard genome sequencing and annotation.</title>
        <authorList>
            <consortium name="The Broad Institute Genomics Platform"/>
            <consortium name="The Broad Institute Genome Sequencing Center for Infectious Disease"/>
            <person name="Wu L."/>
            <person name="Ma J."/>
        </authorList>
    </citation>
    <scope>NUCLEOTIDE SEQUENCE [LARGE SCALE GENOMIC DNA]</scope>
    <source>
        <strain evidence="2 3">PSRA2</strain>
    </source>
</reference>
<dbReference type="AlphaFoldDB" id="A0ABD5U6J5"/>
<dbReference type="Gene3D" id="1.20.1270.110">
    <property type="entry name" value="Uncharacterised protein family UPF0058"/>
    <property type="match status" value="1"/>
</dbReference>
<feature type="region of interest" description="Disordered" evidence="1">
    <location>
        <begin position="66"/>
        <end position="85"/>
    </location>
</feature>
<dbReference type="EMBL" id="JBHSXM010000001">
    <property type="protein sequence ID" value="MFC6835988.1"/>
    <property type="molecule type" value="Genomic_DNA"/>
</dbReference>
<gene>
    <name evidence="2" type="ORF">ACFQHK_05640</name>
</gene>
<dbReference type="PANTHER" id="PTHR42203">
    <property type="entry name" value="UPF0058 PROTEIN MJ1205"/>
    <property type="match status" value="1"/>
</dbReference>
<dbReference type="InterPro" id="IPR036519">
    <property type="entry name" value="UPF0058_sf"/>
</dbReference>
<evidence type="ECO:0000256" key="1">
    <source>
        <dbReference type="SAM" id="MobiDB-lite"/>
    </source>
</evidence>
<evidence type="ECO:0000313" key="3">
    <source>
        <dbReference type="Proteomes" id="UP001596406"/>
    </source>
</evidence>
<dbReference type="Proteomes" id="UP001596406">
    <property type="component" value="Unassembled WGS sequence"/>
</dbReference>
<evidence type="ECO:0000313" key="2">
    <source>
        <dbReference type="EMBL" id="MFC6835988.1"/>
    </source>
</evidence>
<dbReference type="SUPFAM" id="SSF140371">
    <property type="entry name" value="Vng1086c-like"/>
    <property type="match status" value="1"/>
</dbReference>
<dbReference type="InterPro" id="IPR002753">
    <property type="entry name" value="UPF0058"/>
</dbReference>
<organism evidence="2 3">
    <name type="scientific">Halomarina ordinaria</name>
    <dbReference type="NCBI Taxonomy" id="3033939"/>
    <lineage>
        <taxon>Archaea</taxon>
        <taxon>Methanobacteriati</taxon>
        <taxon>Methanobacteriota</taxon>
        <taxon>Stenosarchaea group</taxon>
        <taxon>Halobacteria</taxon>
        <taxon>Halobacteriales</taxon>
        <taxon>Natronomonadaceae</taxon>
        <taxon>Halomarina</taxon>
    </lineage>
</organism>
<dbReference type="PANTHER" id="PTHR42203:SF2">
    <property type="entry name" value="UPF0058 PROTEIN MJ1205"/>
    <property type="match status" value="1"/>
</dbReference>
<keyword evidence="3" id="KW-1185">Reference proteome</keyword>
<dbReference type="Pfam" id="PF01893">
    <property type="entry name" value="UPF0058"/>
    <property type="match status" value="1"/>
</dbReference>
<comment type="caution">
    <text evidence="2">The sequence shown here is derived from an EMBL/GenBank/DDBJ whole genome shotgun (WGS) entry which is preliminary data.</text>
</comment>
<name>A0ABD5U6J5_9EURY</name>
<accession>A0ABD5U6J5</accession>
<dbReference type="RefSeq" id="WP_304447682.1">
    <property type="nucleotide sequence ID" value="NZ_JARRAH010000001.1"/>
</dbReference>
<sequence>MRKRELVHYHALLDRVSRYMRRREDLPADALEAYEELGVSPAAVYRSKRDHEVAVTTLTERLADAARQADAVEEHDDQQASAHGD</sequence>